<organism evidence="2 3">
    <name type="scientific">Pukyongia salina</name>
    <dbReference type="NCBI Taxonomy" id="2094025"/>
    <lineage>
        <taxon>Bacteria</taxon>
        <taxon>Pseudomonadati</taxon>
        <taxon>Bacteroidota</taxon>
        <taxon>Flavobacteriia</taxon>
        <taxon>Flavobacteriales</taxon>
        <taxon>Flavobacteriaceae</taxon>
        <taxon>Pukyongia</taxon>
    </lineage>
</organism>
<dbReference type="RefSeq" id="WP_105217634.1">
    <property type="nucleotide sequence ID" value="NZ_CP027062.1"/>
</dbReference>
<dbReference type="InterPro" id="IPR024775">
    <property type="entry name" value="DinB-like"/>
</dbReference>
<dbReference type="NCBIfam" id="NF009807">
    <property type="entry name" value="PRK13291.1"/>
    <property type="match status" value="1"/>
</dbReference>
<evidence type="ECO:0000259" key="1">
    <source>
        <dbReference type="Pfam" id="PF12867"/>
    </source>
</evidence>
<evidence type="ECO:0000313" key="2">
    <source>
        <dbReference type="EMBL" id="AVI52395.1"/>
    </source>
</evidence>
<protein>
    <submittedName>
        <fullName evidence="2">Putative metal-dependent hydrolase</fullName>
    </submittedName>
</protein>
<evidence type="ECO:0000313" key="3">
    <source>
        <dbReference type="Proteomes" id="UP000238442"/>
    </source>
</evidence>
<dbReference type="GO" id="GO:0016787">
    <property type="term" value="F:hydrolase activity"/>
    <property type="evidence" value="ECO:0007669"/>
    <property type="project" value="UniProtKB-KW"/>
</dbReference>
<dbReference type="KEGG" id="aue:C5O00_09855"/>
<dbReference type="InterPro" id="IPR034660">
    <property type="entry name" value="DinB/YfiT-like"/>
</dbReference>
<dbReference type="EMBL" id="CP027062">
    <property type="protein sequence ID" value="AVI52395.1"/>
    <property type="molecule type" value="Genomic_DNA"/>
</dbReference>
<proteinExistence type="predicted"/>
<dbReference type="SUPFAM" id="SSF109854">
    <property type="entry name" value="DinB/YfiT-like putative metalloenzymes"/>
    <property type="match status" value="1"/>
</dbReference>
<keyword evidence="3" id="KW-1185">Reference proteome</keyword>
<accession>A0A2S0I0I4</accession>
<reference evidence="2 3" key="1">
    <citation type="submission" date="2018-02" db="EMBL/GenBank/DDBJ databases">
        <title>Genomic analysis of the strain RR4-38 isolated from a seawater recirculating aquaculture system.</title>
        <authorList>
            <person name="Kim Y.-S."/>
            <person name="Jang Y.H."/>
            <person name="Kim K.-H."/>
        </authorList>
    </citation>
    <scope>NUCLEOTIDE SEQUENCE [LARGE SCALE GENOMIC DNA]</scope>
    <source>
        <strain evidence="2 3">RR4-38</strain>
    </source>
</reference>
<dbReference type="Proteomes" id="UP000238442">
    <property type="component" value="Chromosome"/>
</dbReference>
<dbReference type="Pfam" id="PF12867">
    <property type="entry name" value="DinB_2"/>
    <property type="match status" value="1"/>
</dbReference>
<feature type="domain" description="DinB-like" evidence="1">
    <location>
        <begin position="41"/>
        <end position="168"/>
    </location>
</feature>
<name>A0A2S0I0I4_9FLAO</name>
<dbReference type="Gene3D" id="1.20.120.450">
    <property type="entry name" value="dinb family like domain"/>
    <property type="match status" value="1"/>
</dbReference>
<dbReference type="AlphaFoldDB" id="A0A2S0I0I4"/>
<keyword evidence="2" id="KW-0378">Hydrolase</keyword>
<sequence>MNVDTLKYPVGKFEIPEVISEKDINEAITILEVFPEQLKLLTFNLSEDELDTPYREGSWTIRQLVHHISDSHHHSYNRIRWALSEDNPMIKAYNQDAFAELEDYKTWPISWSLSHLEAVHHKLVNLLRMLTDEQWNRRFQHPEMENGMSLKELALMYAWHSMHHYAHIKNAVR</sequence>
<dbReference type="OrthoDB" id="9796039at2"/>
<gene>
    <name evidence="2" type="ORF">C5O00_09855</name>
</gene>